<dbReference type="Pfam" id="PF02518">
    <property type="entry name" value="HATPase_c"/>
    <property type="match status" value="1"/>
</dbReference>
<dbReference type="PRINTS" id="PR00344">
    <property type="entry name" value="BCTRLSENSOR"/>
</dbReference>
<dbReference type="InterPro" id="IPR001610">
    <property type="entry name" value="PAC"/>
</dbReference>
<dbReference type="Proteomes" id="UP000319817">
    <property type="component" value="Chromosome"/>
</dbReference>
<dbReference type="PANTHER" id="PTHR43065">
    <property type="entry name" value="SENSOR HISTIDINE KINASE"/>
    <property type="match status" value="1"/>
</dbReference>
<keyword evidence="3 4" id="KW-0597">Phosphoprotein</keyword>
<dbReference type="EC" id="2.7.13.3" evidence="2"/>
<feature type="domain" description="Histidine kinase" evidence="5">
    <location>
        <begin position="480"/>
        <end position="704"/>
    </location>
</feature>
<comment type="catalytic activity">
    <reaction evidence="1">
        <text>ATP + protein L-histidine = ADP + protein N-phospho-L-histidine.</text>
        <dbReference type="EC" id="2.7.13.3"/>
    </reaction>
</comment>
<feature type="domain" description="Response regulatory" evidence="6">
    <location>
        <begin position="724"/>
        <end position="839"/>
    </location>
</feature>
<dbReference type="Gene3D" id="3.40.50.2300">
    <property type="match status" value="1"/>
</dbReference>
<dbReference type="Gene3D" id="3.30.565.10">
    <property type="entry name" value="Histidine kinase-like ATPase, C-terminal domain"/>
    <property type="match status" value="1"/>
</dbReference>
<gene>
    <name evidence="8" type="primary">virA</name>
    <name evidence="8" type="ORF">K239x_35520</name>
</gene>
<evidence type="ECO:0000313" key="8">
    <source>
        <dbReference type="EMBL" id="QDT11554.1"/>
    </source>
</evidence>
<dbReference type="InterPro" id="IPR003661">
    <property type="entry name" value="HisK_dim/P_dom"/>
</dbReference>
<dbReference type="PROSITE" id="PS50110">
    <property type="entry name" value="RESPONSE_REGULATORY"/>
    <property type="match status" value="1"/>
</dbReference>
<evidence type="ECO:0000256" key="4">
    <source>
        <dbReference type="PROSITE-ProRule" id="PRU00169"/>
    </source>
</evidence>
<dbReference type="Gene3D" id="1.10.287.130">
    <property type="match status" value="1"/>
</dbReference>
<dbReference type="PANTHER" id="PTHR43065:SF42">
    <property type="entry name" value="TWO-COMPONENT SENSOR PPRA"/>
    <property type="match status" value="1"/>
</dbReference>
<dbReference type="GO" id="GO:0000155">
    <property type="term" value="F:phosphorelay sensor kinase activity"/>
    <property type="evidence" value="ECO:0007669"/>
    <property type="project" value="InterPro"/>
</dbReference>
<dbReference type="Pfam" id="PF08447">
    <property type="entry name" value="PAS_3"/>
    <property type="match status" value="1"/>
</dbReference>
<dbReference type="Gene3D" id="3.30.450.40">
    <property type="match status" value="1"/>
</dbReference>
<dbReference type="InterPro" id="IPR005467">
    <property type="entry name" value="His_kinase_dom"/>
</dbReference>
<evidence type="ECO:0000313" key="9">
    <source>
        <dbReference type="Proteomes" id="UP000319817"/>
    </source>
</evidence>
<dbReference type="InterPro" id="IPR036890">
    <property type="entry name" value="HATPase_C_sf"/>
</dbReference>
<dbReference type="SMART" id="SM00086">
    <property type="entry name" value="PAC"/>
    <property type="match status" value="1"/>
</dbReference>
<dbReference type="Gene3D" id="2.10.70.100">
    <property type="match status" value="1"/>
</dbReference>
<reference evidence="8 9" key="1">
    <citation type="submission" date="2019-02" db="EMBL/GenBank/DDBJ databases">
        <title>Deep-cultivation of Planctomycetes and their phenomic and genomic characterization uncovers novel biology.</title>
        <authorList>
            <person name="Wiegand S."/>
            <person name="Jogler M."/>
            <person name="Boedeker C."/>
            <person name="Pinto D."/>
            <person name="Vollmers J."/>
            <person name="Rivas-Marin E."/>
            <person name="Kohn T."/>
            <person name="Peeters S.H."/>
            <person name="Heuer A."/>
            <person name="Rast P."/>
            <person name="Oberbeckmann S."/>
            <person name="Bunk B."/>
            <person name="Jeske O."/>
            <person name="Meyerdierks A."/>
            <person name="Storesund J.E."/>
            <person name="Kallscheuer N."/>
            <person name="Luecker S."/>
            <person name="Lage O.M."/>
            <person name="Pohl T."/>
            <person name="Merkel B.J."/>
            <person name="Hornburger P."/>
            <person name="Mueller R.-W."/>
            <person name="Bruemmer F."/>
            <person name="Labrenz M."/>
            <person name="Spormann A.M."/>
            <person name="Op den Camp H."/>
            <person name="Overmann J."/>
            <person name="Amann R."/>
            <person name="Jetten M.S.M."/>
            <person name="Mascher T."/>
            <person name="Medema M.H."/>
            <person name="Devos D.P."/>
            <person name="Kaster A.-K."/>
            <person name="Ovreas L."/>
            <person name="Rohde M."/>
            <person name="Galperin M.Y."/>
            <person name="Jogler C."/>
        </authorList>
    </citation>
    <scope>NUCLEOTIDE SEQUENCE [LARGE SCALE GENOMIC DNA]</scope>
    <source>
        <strain evidence="8 9">K23_9</strain>
    </source>
</reference>
<dbReference type="Gene3D" id="3.30.450.20">
    <property type="entry name" value="PAS domain"/>
    <property type="match status" value="1"/>
</dbReference>
<dbReference type="OrthoDB" id="220475at2"/>
<keyword evidence="9" id="KW-1185">Reference proteome</keyword>
<dbReference type="SUPFAM" id="SSF52172">
    <property type="entry name" value="CheY-like"/>
    <property type="match status" value="1"/>
</dbReference>
<protein>
    <recommendedName>
        <fullName evidence="2">histidine kinase</fullName>
        <ecNumber evidence="2">2.7.13.3</ecNumber>
    </recommendedName>
</protein>
<evidence type="ECO:0000259" key="5">
    <source>
        <dbReference type="PROSITE" id="PS50109"/>
    </source>
</evidence>
<dbReference type="Pfam" id="PF00072">
    <property type="entry name" value="Response_reg"/>
    <property type="match status" value="1"/>
</dbReference>
<dbReference type="InterPro" id="IPR013655">
    <property type="entry name" value="PAS_fold_3"/>
</dbReference>
<feature type="modified residue" description="4-aspartylphosphate" evidence="4">
    <location>
        <position position="773"/>
    </location>
</feature>
<dbReference type="SUPFAM" id="SSF55785">
    <property type="entry name" value="PYP-like sensor domain (PAS domain)"/>
    <property type="match status" value="1"/>
</dbReference>
<dbReference type="InterPro" id="IPR003594">
    <property type="entry name" value="HATPase_dom"/>
</dbReference>
<keyword evidence="8" id="KW-0808">Transferase</keyword>
<evidence type="ECO:0000259" key="6">
    <source>
        <dbReference type="PROSITE" id="PS50110"/>
    </source>
</evidence>
<dbReference type="InterPro" id="IPR011006">
    <property type="entry name" value="CheY-like_superfamily"/>
</dbReference>
<dbReference type="RefSeq" id="WP_145419368.1">
    <property type="nucleotide sequence ID" value="NZ_CP036526.1"/>
</dbReference>
<dbReference type="InterPro" id="IPR000700">
    <property type="entry name" value="PAS-assoc_C"/>
</dbReference>
<dbReference type="EMBL" id="CP036526">
    <property type="protein sequence ID" value="QDT11554.1"/>
    <property type="molecule type" value="Genomic_DNA"/>
</dbReference>
<proteinExistence type="predicted"/>
<dbReference type="InterPro" id="IPR035965">
    <property type="entry name" value="PAS-like_dom_sf"/>
</dbReference>
<evidence type="ECO:0000256" key="2">
    <source>
        <dbReference type="ARBA" id="ARBA00012438"/>
    </source>
</evidence>
<dbReference type="SUPFAM" id="SSF55874">
    <property type="entry name" value="ATPase domain of HSP90 chaperone/DNA topoisomerase II/histidine kinase"/>
    <property type="match status" value="1"/>
</dbReference>
<feature type="domain" description="PAC" evidence="7">
    <location>
        <begin position="241"/>
        <end position="294"/>
    </location>
</feature>
<dbReference type="CDD" id="cd00082">
    <property type="entry name" value="HisKA"/>
    <property type="match status" value="1"/>
</dbReference>
<dbReference type="InterPro" id="IPR029016">
    <property type="entry name" value="GAF-like_dom_sf"/>
</dbReference>
<evidence type="ECO:0000256" key="1">
    <source>
        <dbReference type="ARBA" id="ARBA00000085"/>
    </source>
</evidence>
<dbReference type="AlphaFoldDB" id="A0A517NWQ7"/>
<sequence>MKQGKYEIDDAPLPTFDSVSALLNSINSAVIIDDMENVEQYFASLRKAGVNSFLTAWKDDSSVLDKVLDRIETLWLNPLSVEIFEVDSEQALRDILPHAYVTTPSPFVDFLEALFLGETYFQAEFEQPLPSGKSVDLCVTSHMTTLQDRLVSICTFTDIKWYRDQRTLADLLNLRGNALMGTKLAAWELDIRCDEYVVDREYGTLVGVDPLCKKLSTSEVLQFVHADDRRLLSTLAIDGHIDREFRVCRSDGRSILVHEVGSATRYDSEGKPVVFAGTIRDVTQASQQQRLHEVEKSILEASMEGAEENQVLHSLARGVDHAVLNHGCIAVLFDQQHRIIASAAGNEKLADCAAAAREKSATDFPHLFVDCIGKKMFTFVPNVLGEHDNTDATRAFSNCGVKSVGAMPIMTRDNQVIGAICLVSEWPNDRVSHGLDDLKRLSRLVALVIQERRQENTQRLLDLQSQNRLRFASLGRLAGGIAHDFNNLLTAIISNAQLCEIQRTDPAKVSGATSRILQASEVAASLCRQMLTYAGQVEAIQRPINLVELAERMVSLIHPSISPRILLDVSSDRDVPSVLGDDGAVSQVVLNLLTNASEAIDDVGQISVAIGKKTLDRESAAQYMFGKALGEGQYVCLSVTDNGCGLSEDAKKHLFDPFFSTKQSGRGLGLATVIGIIENLGAAISAESKPKQGTRFEVVFPLASRTSSGTEKDTPCSIGRVGRPVLIVDDRDDIRTSVQLLLESQGIRTIGVESGEEALVSVKSQRFGLVFLDQQMPGLSGLETYRRMRASGDDTPVCFMTGFAATSELEAVNRLDATTTLVRKPLGLDELKTVFQRHASRLASKA</sequence>
<organism evidence="8 9">
    <name type="scientific">Stieleria marina</name>
    <dbReference type="NCBI Taxonomy" id="1930275"/>
    <lineage>
        <taxon>Bacteria</taxon>
        <taxon>Pseudomonadati</taxon>
        <taxon>Planctomycetota</taxon>
        <taxon>Planctomycetia</taxon>
        <taxon>Pirellulales</taxon>
        <taxon>Pirellulaceae</taxon>
        <taxon>Stieleria</taxon>
    </lineage>
</organism>
<dbReference type="InterPro" id="IPR001789">
    <property type="entry name" value="Sig_transdc_resp-reg_receiver"/>
</dbReference>
<dbReference type="SMART" id="SM00387">
    <property type="entry name" value="HATPase_c"/>
    <property type="match status" value="1"/>
</dbReference>
<dbReference type="SMART" id="SM00388">
    <property type="entry name" value="HisKA"/>
    <property type="match status" value="1"/>
</dbReference>
<dbReference type="PROSITE" id="PS50109">
    <property type="entry name" value="HIS_KIN"/>
    <property type="match status" value="1"/>
</dbReference>
<dbReference type="PROSITE" id="PS50113">
    <property type="entry name" value="PAC"/>
    <property type="match status" value="1"/>
</dbReference>
<dbReference type="InterPro" id="IPR036097">
    <property type="entry name" value="HisK_dim/P_sf"/>
</dbReference>
<name>A0A517NWQ7_9BACT</name>
<accession>A0A517NWQ7</accession>
<dbReference type="SMART" id="SM00448">
    <property type="entry name" value="REC"/>
    <property type="match status" value="1"/>
</dbReference>
<dbReference type="SUPFAM" id="SSF55781">
    <property type="entry name" value="GAF domain-like"/>
    <property type="match status" value="1"/>
</dbReference>
<evidence type="ECO:0000259" key="7">
    <source>
        <dbReference type="PROSITE" id="PS50113"/>
    </source>
</evidence>
<dbReference type="CDD" id="cd00156">
    <property type="entry name" value="REC"/>
    <property type="match status" value="1"/>
</dbReference>
<dbReference type="InterPro" id="IPR004358">
    <property type="entry name" value="Sig_transdc_His_kin-like_C"/>
</dbReference>
<evidence type="ECO:0000256" key="3">
    <source>
        <dbReference type="ARBA" id="ARBA00022553"/>
    </source>
</evidence>
<dbReference type="SUPFAM" id="SSF47384">
    <property type="entry name" value="Homodimeric domain of signal transducing histidine kinase"/>
    <property type="match status" value="1"/>
</dbReference>